<accession>A0ABY2RTN4</accession>
<comment type="caution">
    <text evidence="1">The sequence shown here is derived from an EMBL/GenBank/DDBJ whole genome shotgun (WGS) entry which is preliminary data.</text>
</comment>
<evidence type="ECO:0000313" key="1">
    <source>
        <dbReference type="EMBL" id="TKG60242.1"/>
    </source>
</evidence>
<gene>
    <name evidence="1" type="ORF">FCN18_35740</name>
</gene>
<dbReference type="EMBL" id="SWMS01000039">
    <property type="protein sequence ID" value="TKG60242.1"/>
    <property type="molecule type" value="Genomic_DNA"/>
</dbReference>
<sequence length="382" mass="41200">MPDRGHHRRCSPGVAALGGGAVHADASVNPWATGTVTQHLGGRRIVARTHAPLGRCLPYRRAAGEGPEATGGAEAVSSLGWSVVLGNRGLGDVILALALVRALGHASEHEGELRYRGPRPRLMQRCRLPMSTSRSNSPHIVHSGHNEELTFHAHPEKPQAWLDVLDGEHVEAHSALPMRYYLAAEQTLGVRLPADHAPLPGFTSAERERPFHVVFVSATSWPTRKDYGADGFALVTQVLTDQIAAPWSFTLITSRDAEPIQRPDLDILTGPNAVDCLDVFASAEVVIGNDTGLTHLAALTERSDGTGPQVIGLYGRHAHTKWTTGADRHHAIATPFSQMLAAADRCPVRDRLDDTLWSASADLTGIPAERIAEFATQVMGWR</sequence>
<keyword evidence="2" id="KW-1185">Reference proteome</keyword>
<name>A0ABY2RTN4_9PSEU</name>
<dbReference type="Proteomes" id="UP000309992">
    <property type="component" value="Unassembled WGS sequence"/>
</dbReference>
<evidence type="ECO:0000313" key="2">
    <source>
        <dbReference type="Proteomes" id="UP000309992"/>
    </source>
</evidence>
<dbReference type="GO" id="GO:0016740">
    <property type="term" value="F:transferase activity"/>
    <property type="evidence" value="ECO:0007669"/>
    <property type="project" value="UniProtKB-KW"/>
</dbReference>
<dbReference type="Pfam" id="PF01075">
    <property type="entry name" value="Glyco_transf_9"/>
    <property type="match status" value="1"/>
</dbReference>
<dbReference type="Gene3D" id="3.40.50.2000">
    <property type="entry name" value="Glycogen Phosphorylase B"/>
    <property type="match status" value="1"/>
</dbReference>
<reference evidence="1 2" key="1">
    <citation type="journal article" date="2015" name="Antonie Van Leeuwenhoek">
        <title>Prauserella endophytica sp. nov., an endophytic actinobacterium isolated from Tamarix taklamakanensis.</title>
        <authorList>
            <person name="Liu J.M."/>
            <person name="Habden X."/>
            <person name="Guo L."/>
            <person name="Tuo L."/>
            <person name="Jiang Z.K."/>
            <person name="Liu S.W."/>
            <person name="Liu X.F."/>
            <person name="Chen L."/>
            <person name="Li R.F."/>
            <person name="Zhang Y.Q."/>
            <person name="Sun C.H."/>
        </authorList>
    </citation>
    <scope>NUCLEOTIDE SEQUENCE [LARGE SCALE GENOMIC DNA]</scope>
    <source>
        <strain evidence="1 2">CGMCC 4.7182</strain>
    </source>
</reference>
<keyword evidence="1" id="KW-0808">Transferase</keyword>
<dbReference type="InterPro" id="IPR002201">
    <property type="entry name" value="Glyco_trans_9"/>
</dbReference>
<protein>
    <submittedName>
        <fullName evidence="1">Glycosyl transferase family 9</fullName>
    </submittedName>
</protein>
<proteinExistence type="predicted"/>
<organism evidence="1 2">
    <name type="scientific">Prauserella endophytica</name>
    <dbReference type="NCBI Taxonomy" id="1592324"/>
    <lineage>
        <taxon>Bacteria</taxon>
        <taxon>Bacillati</taxon>
        <taxon>Actinomycetota</taxon>
        <taxon>Actinomycetes</taxon>
        <taxon>Pseudonocardiales</taxon>
        <taxon>Pseudonocardiaceae</taxon>
        <taxon>Prauserella</taxon>
        <taxon>Prauserella coralliicola group</taxon>
    </lineage>
</organism>
<dbReference type="SUPFAM" id="SSF53756">
    <property type="entry name" value="UDP-Glycosyltransferase/glycogen phosphorylase"/>
    <property type="match status" value="1"/>
</dbReference>